<sequence length="71" mass="8368">MFTDIEAAIEECRYRAETEATGKKPKRYLSIVQKKHGFMEVVETSWARRMNLPIMYSVGCDRYHTVLPEVR</sequence>
<reference evidence="1 2" key="1">
    <citation type="journal article" date="2012" name="J. Bacteriol.">
        <title>Complete Genome Sequence of Providencia stuartii Clinical Isolate MRSN 2154.</title>
        <authorList>
            <person name="Clifford R.J."/>
            <person name="Hang J."/>
            <person name="Riley M.C."/>
            <person name="Onmus-Leone F."/>
            <person name="Kuschner R.A."/>
            <person name="Lesho E.P."/>
            <person name="Waterman P.E."/>
        </authorList>
    </citation>
    <scope>NUCLEOTIDE SEQUENCE [LARGE SCALE GENOMIC DNA]</scope>
    <source>
        <strain evidence="1 2">MRSN 2154</strain>
    </source>
</reference>
<reference evidence="2" key="2">
    <citation type="submission" date="2012-04" db="EMBL/GenBank/DDBJ databases">
        <title>Complete genome sequence of Providencia stuartii clinical isolate MRSN 2154.</title>
        <authorList>
            <person name="Clifford R.J."/>
            <person name="Hang J."/>
            <person name="Riley M.C."/>
            <person name="Onmus-Leone F."/>
            <person name="Kuschner R.A."/>
            <person name="Lesho E.P."/>
            <person name="Waterman P.E."/>
        </authorList>
    </citation>
    <scope>NUCLEOTIDE SEQUENCE [LARGE SCALE GENOMIC DNA]</scope>
    <source>
        <strain evidence="2">MRSN 2154</strain>
    </source>
</reference>
<evidence type="ECO:0000313" key="2">
    <source>
        <dbReference type="Proteomes" id="UP000005012"/>
    </source>
</evidence>
<dbReference type="EMBL" id="CP003488">
    <property type="protein sequence ID" value="AFH95185.1"/>
    <property type="molecule type" value="Genomic_DNA"/>
</dbReference>
<dbReference type="HOGENOM" id="CLU_202571_0_0_6"/>
<organism evidence="1 2">
    <name type="scientific">Providencia stuartii (strain MRSN 2154)</name>
    <dbReference type="NCBI Taxonomy" id="1157951"/>
    <lineage>
        <taxon>Bacteria</taxon>
        <taxon>Pseudomonadati</taxon>
        <taxon>Pseudomonadota</taxon>
        <taxon>Gammaproteobacteria</taxon>
        <taxon>Enterobacterales</taxon>
        <taxon>Morganellaceae</taxon>
        <taxon>Providencia</taxon>
    </lineage>
</organism>
<dbReference type="KEGG" id="psi:S70_16860"/>
<dbReference type="Proteomes" id="UP000005012">
    <property type="component" value="Chromosome"/>
</dbReference>
<accession>A0A140NPZ0</accession>
<dbReference type="AlphaFoldDB" id="A0A140NPZ0"/>
<gene>
    <name evidence="1" type="ordered locus">S70_16860</name>
</gene>
<proteinExistence type="predicted"/>
<protein>
    <submittedName>
        <fullName evidence="1">Uncharacterized protein</fullName>
    </submittedName>
</protein>
<name>A0A140NPZ0_PROSM</name>
<evidence type="ECO:0000313" key="1">
    <source>
        <dbReference type="EMBL" id="AFH95185.1"/>
    </source>
</evidence>